<keyword evidence="3" id="KW-1185">Reference proteome</keyword>
<dbReference type="RefSeq" id="WP_184733884.1">
    <property type="nucleotide sequence ID" value="NZ_BMRW01000005.1"/>
</dbReference>
<reference evidence="2 3" key="1">
    <citation type="submission" date="2020-08" db="EMBL/GenBank/DDBJ databases">
        <title>Genomic Encyclopedia of Type Strains, Phase III (KMG-III): the genomes of soil and plant-associated and newly described type strains.</title>
        <authorList>
            <person name="Whitman W."/>
        </authorList>
    </citation>
    <scope>NUCLEOTIDE SEQUENCE [LARGE SCALE GENOMIC DNA]</scope>
    <source>
        <strain evidence="2 3">CECT 3265</strain>
    </source>
</reference>
<comment type="caution">
    <text evidence="2">The sequence shown here is derived from an EMBL/GenBank/DDBJ whole genome shotgun (WGS) entry which is preliminary data.</text>
</comment>
<dbReference type="EMBL" id="JACHJG010000005">
    <property type="protein sequence ID" value="MBB4886796.1"/>
    <property type="molecule type" value="Genomic_DNA"/>
</dbReference>
<evidence type="ECO:0000313" key="2">
    <source>
        <dbReference type="EMBL" id="MBB4886796.1"/>
    </source>
</evidence>
<feature type="compositionally biased region" description="Basic and acidic residues" evidence="1">
    <location>
        <begin position="153"/>
        <end position="166"/>
    </location>
</feature>
<organism evidence="2 3">
    <name type="scientific">Streptomyces netropsis</name>
    <name type="common">Streptoverticillium netropsis</name>
    <dbReference type="NCBI Taxonomy" id="55404"/>
    <lineage>
        <taxon>Bacteria</taxon>
        <taxon>Bacillati</taxon>
        <taxon>Actinomycetota</taxon>
        <taxon>Actinomycetes</taxon>
        <taxon>Kitasatosporales</taxon>
        <taxon>Streptomycetaceae</taxon>
        <taxon>Streptomyces</taxon>
    </lineage>
</organism>
<feature type="region of interest" description="Disordered" evidence="1">
    <location>
        <begin position="143"/>
        <end position="184"/>
    </location>
</feature>
<name>A0A7W7LBW0_STRNE</name>
<proteinExistence type="predicted"/>
<gene>
    <name evidence="2" type="ORF">FHS38_002841</name>
</gene>
<evidence type="ECO:0000313" key="3">
    <source>
        <dbReference type="Proteomes" id="UP000556436"/>
    </source>
</evidence>
<dbReference type="Proteomes" id="UP000556436">
    <property type="component" value="Unassembled WGS sequence"/>
</dbReference>
<sequence>MTSPTPDLPLPAEGQYIPPREAFFDWGRLTESTERIATDTFNTLFAKYQLVKPGGVQAVTAGAQVVKFDPSLIKYDEKGLTIAGVPLFEKYSLQGALGDHVKNLKNKIDPPEPKKPSVSVDEVTAIKAKLTTHSEAIKTLLQDRAHNSSAKRASLESRANRTDSRRLGGSIPPSRANTARAADLRRQAAQLREVEEASRRLMTTIGH</sequence>
<accession>A0A7W7LBW0</accession>
<evidence type="ECO:0000256" key="1">
    <source>
        <dbReference type="SAM" id="MobiDB-lite"/>
    </source>
</evidence>
<protein>
    <submittedName>
        <fullName evidence="2">Uncharacterized protein</fullName>
    </submittedName>
</protein>
<dbReference type="AlphaFoldDB" id="A0A7W7LBW0"/>